<feature type="domain" description="NADPH-dependent FMN reductase-like" evidence="1">
    <location>
        <begin position="29"/>
        <end position="118"/>
    </location>
</feature>
<reference evidence="3" key="1">
    <citation type="journal article" date="2019" name="Int. J. Syst. Evol. Microbiol.">
        <title>The Global Catalogue of Microorganisms (GCM) 10K type strain sequencing project: providing services to taxonomists for standard genome sequencing and annotation.</title>
        <authorList>
            <consortium name="The Broad Institute Genomics Platform"/>
            <consortium name="The Broad Institute Genome Sequencing Center for Infectious Disease"/>
            <person name="Wu L."/>
            <person name="Ma J."/>
        </authorList>
    </citation>
    <scope>NUCLEOTIDE SEQUENCE [LARGE SCALE GENOMIC DNA]</scope>
    <source>
        <strain evidence="3">JCM 15749</strain>
    </source>
</reference>
<evidence type="ECO:0000259" key="1">
    <source>
        <dbReference type="Pfam" id="PF03358"/>
    </source>
</evidence>
<dbReference type="Proteomes" id="UP001501480">
    <property type="component" value="Unassembled WGS sequence"/>
</dbReference>
<evidence type="ECO:0000313" key="2">
    <source>
        <dbReference type="EMBL" id="GAA2084576.1"/>
    </source>
</evidence>
<dbReference type="PANTHER" id="PTHR30546">
    <property type="entry name" value="FLAVODOXIN-RELATED PROTEIN WRBA-RELATED"/>
    <property type="match status" value="1"/>
</dbReference>
<dbReference type="SUPFAM" id="SSF52218">
    <property type="entry name" value="Flavoproteins"/>
    <property type="match status" value="1"/>
</dbReference>
<dbReference type="Pfam" id="PF03358">
    <property type="entry name" value="FMN_red"/>
    <property type="match status" value="1"/>
</dbReference>
<dbReference type="InterPro" id="IPR029039">
    <property type="entry name" value="Flavoprotein-like_sf"/>
</dbReference>
<sequence length="167" mass="17656">MRLRRVAETAPREAIEGNPAWKEYVDTQANDVPEASLDDLVETQGYAFGTPTRFGNVAAQFKAFIHTAGGPWSQGQLANKAVTSFTSAQNAHGGNESTLPSLNNVFYHWGSIIVPSGYTDELLFAAGGNPYGTSFPSGGGGDIPDEVIKAAHFQGKRLAEVAAKLAG</sequence>
<comment type="caution">
    <text evidence="2">The sequence shown here is derived from an EMBL/GenBank/DDBJ whole genome shotgun (WGS) entry which is preliminary data.</text>
</comment>
<gene>
    <name evidence="2" type="primary">wrbA_2</name>
    <name evidence="2" type="ORF">GCM10009821_27460</name>
</gene>
<dbReference type="EMBL" id="BAAAPY010000013">
    <property type="protein sequence ID" value="GAA2084576.1"/>
    <property type="molecule type" value="Genomic_DNA"/>
</dbReference>
<evidence type="ECO:0000313" key="3">
    <source>
        <dbReference type="Proteomes" id="UP001501480"/>
    </source>
</evidence>
<dbReference type="InterPro" id="IPR005025">
    <property type="entry name" value="FMN_Rdtase-like_dom"/>
</dbReference>
<accession>A0ABP5HTI9</accession>
<organism evidence="2 3">
    <name type="scientific">Aeromicrobium halocynthiae</name>
    <dbReference type="NCBI Taxonomy" id="560557"/>
    <lineage>
        <taxon>Bacteria</taxon>
        <taxon>Bacillati</taxon>
        <taxon>Actinomycetota</taxon>
        <taxon>Actinomycetes</taxon>
        <taxon>Propionibacteriales</taxon>
        <taxon>Nocardioidaceae</taxon>
        <taxon>Aeromicrobium</taxon>
    </lineage>
</organism>
<dbReference type="Gene3D" id="3.40.50.360">
    <property type="match status" value="1"/>
</dbReference>
<protein>
    <submittedName>
        <fullName evidence="2">NAD(P)H:quinone oxidoreductase</fullName>
    </submittedName>
</protein>
<dbReference type="PANTHER" id="PTHR30546:SF23">
    <property type="entry name" value="FLAVOPROTEIN-LIKE PROTEIN YCP4-RELATED"/>
    <property type="match status" value="1"/>
</dbReference>
<keyword evidence="3" id="KW-1185">Reference proteome</keyword>
<name>A0ABP5HTI9_9ACTN</name>
<proteinExistence type="predicted"/>